<gene>
    <name evidence="3" type="primary">LOC113874209</name>
</gene>
<dbReference type="OrthoDB" id="999076at2759"/>
<dbReference type="RefSeq" id="XP_027368234.1">
    <property type="nucleotide sequence ID" value="XM_027512433.1"/>
</dbReference>
<dbReference type="AlphaFoldDB" id="A0A8B8MLX0"/>
<dbReference type="InterPro" id="IPR012337">
    <property type="entry name" value="RNaseH-like_sf"/>
</dbReference>
<dbReference type="Gene3D" id="1.10.340.70">
    <property type="match status" value="1"/>
</dbReference>
<dbReference type="GO" id="GO:0015074">
    <property type="term" value="P:DNA integration"/>
    <property type="evidence" value="ECO:0007669"/>
    <property type="project" value="InterPro"/>
</dbReference>
<sequence length="424" mass="49174">MLSHTTWLVSKTDPIKYIFEKPALTRRIVHRQVLLSEYDIMYVTQNAIKGSALADFLAHQPVNDYQSIQYEFPDENIMALFNEKESLAKNEWVMMFDGASNALRHGIGSILISPEKQYIPITARLSFDCMNDVAEYEPCVMGIQAAIESKIKILEVYGDSALAIHQLKGEWETHDAKLIPYKAYIRELVEYFKEITFQHIPREENQLADALAILSLVFVVSKKKDILFIKMQQLNHSTYSQMFEEEYDESRKIIEEIHESSFGTHANGHVMANKILRAGYYWLTMEADCFRYVKTYIDVIRPIEPKASNGHRFILVAIDYFTKWVEATSYASVTRNVVERFIKKDLICQYGLPSKLITDDGTNLNNKIMKELCDNFKIRHHNSSPYCPKMNGAIEAANKNIKKIIQKMVVTYRDWHEMLPFALH</sequence>
<keyword evidence="2" id="KW-1185">Reference proteome</keyword>
<dbReference type="CDD" id="cd09279">
    <property type="entry name" value="RNase_HI_like"/>
    <property type="match status" value="1"/>
</dbReference>
<name>A0A8B8MLX0_ABRPR</name>
<feature type="domain" description="Integrase catalytic" evidence="1">
    <location>
        <begin position="284"/>
        <end position="424"/>
    </location>
</feature>
<reference evidence="2" key="1">
    <citation type="journal article" date="2019" name="Toxins">
        <title>Detection of Abrin-Like and Prepropulchellin-Like Toxin Genes and Transcripts Using Whole Genome Sequencing and Full-Length Transcript Sequencing of Abrus precatorius.</title>
        <authorList>
            <person name="Hovde B.T."/>
            <person name="Daligault H.E."/>
            <person name="Hanschen E.R."/>
            <person name="Kunde Y.A."/>
            <person name="Johnson M.B."/>
            <person name="Starkenburg S.R."/>
            <person name="Johnson S.L."/>
        </authorList>
    </citation>
    <scope>NUCLEOTIDE SEQUENCE [LARGE SCALE GENOMIC DNA]</scope>
</reference>
<accession>A0A8B8MLX0</accession>
<dbReference type="PANTHER" id="PTHR48475:SF1">
    <property type="entry name" value="RNASE H TYPE-1 DOMAIN-CONTAINING PROTEIN"/>
    <property type="match status" value="1"/>
</dbReference>
<dbReference type="InterPro" id="IPR002156">
    <property type="entry name" value="RNaseH_domain"/>
</dbReference>
<dbReference type="InterPro" id="IPR001584">
    <property type="entry name" value="Integrase_cat-core"/>
</dbReference>
<evidence type="ECO:0000313" key="2">
    <source>
        <dbReference type="Proteomes" id="UP000694853"/>
    </source>
</evidence>
<proteinExistence type="predicted"/>
<dbReference type="Pfam" id="PF13456">
    <property type="entry name" value="RVT_3"/>
    <property type="match status" value="1"/>
</dbReference>
<organism evidence="2 3">
    <name type="scientific">Abrus precatorius</name>
    <name type="common">Indian licorice</name>
    <name type="synonym">Glycine abrus</name>
    <dbReference type="NCBI Taxonomy" id="3816"/>
    <lineage>
        <taxon>Eukaryota</taxon>
        <taxon>Viridiplantae</taxon>
        <taxon>Streptophyta</taxon>
        <taxon>Embryophyta</taxon>
        <taxon>Tracheophyta</taxon>
        <taxon>Spermatophyta</taxon>
        <taxon>Magnoliopsida</taxon>
        <taxon>eudicotyledons</taxon>
        <taxon>Gunneridae</taxon>
        <taxon>Pentapetalae</taxon>
        <taxon>rosids</taxon>
        <taxon>fabids</taxon>
        <taxon>Fabales</taxon>
        <taxon>Fabaceae</taxon>
        <taxon>Papilionoideae</taxon>
        <taxon>50 kb inversion clade</taxon>
        <taxon>NPAAA clade</taxon>
        <taxon>indigoferoid/millettioid clade</taxon>
        <taxon>Abreae</taxon>
        <taxon>Abrus</taxon>
    </lineage>
</organism>
<dbReference type="GeneID" id="113874209"/>
<dbReference type="Proteomes" id="UP000694853">
    <property type="component" value="Unplaced"/>
</dbReference>
<reference evidence="3" key="2">
    <citation type="submission" date="2025-08" db="UniProtKB">
        <authorList>
            <consortium name="RefSeq"/>
        </authorList>
    </citation>
    <scope>IDENTIFICATION</scope>
    <source>
        <tissue evidence="3">Young leaves</tissue>
    </source>
</reference>
<dbReference type="SUPFAM" id="SSF53098">
    <property type="entry name" value="Ribonuclease H-like"/>
    <property type="match status" value="2"/>
</dbReference>
<dbReference type="GO" id="GO:0004523">
    <property type="term" value="F:RNA-DNA hybrid ribonuclease activity"/>
    <property type="evidence" value="ECO:0007669"/>
    <property type="project" value="InterPro"/>
</dbReference>
<dbReference type="InterPro" id="IPR036397">
    <property type="entry name" value="RNaseH_sf"/>
</dbReference>
<dbReference type="KEGG" id="aprc:113874209"/>
<dbReference type="PROSITE" id="PS50994">
    <property type="entry name" value="INTEGRASE"/>
    <property type="match status" value="1"/>
</dbReference>
<evidence type="ECO:0000259" key="1">
    <source>
        <dbReference type="PROSITE" id="PS50994"/>
    </source>
</evidence>
<dbReference type="Gene3D" id="3.30.420.10">
    <property type="entry name" value="Ribonuclease H-like superfamily/Ribonuclease H"/>
    <property type="match status" value="2"/>
</dbReference>
<dbReference type="PANTHER" id="PTHR48475">
    <property type="entry name" value="RIBONUCLEASE H"/>
    <property type="match status" value="1"/>
</dbReference>
<evidence type="ECO:0000313" key="3">
    <source>
        <dbReference type="RefSeq" id="XP_027368234.1"/>
    </source>
</evidence>
<dbReference type="Pfam" id="PF00665">
    <property type="entry name" value="rve"/>
    <property type="match status" value="1"/>
</dbReference>
<dbReference type="GO" id="GO:0003676">
    <property type="term" value="F:nucleic acid binding"/>
    <property type="evidence" value="ECO:0007669"/>
    <property type="project" value="InterPro"/>
</dbReference>
<protein>
    <submittedName>
        <fullName evidence="3">Uncharacterized protein LOC113874209</fullName>
    </submittedName>
</protein>